<dbReference type="KEGG" id="tpi:TREPR_0154"/>
<evidence type="ECO:0000313" key="7">
    <source>
        <dbReference type="Proteomes" id="UP000009223"/>
    </source>
</evidence>
<reference evidence="6 7" key="2">
    <citation type="journal article" date="2011" name="ISME J.">
        <title>RNA-seq reveals cooperative metabolic interactions between two termite-gut spirochete species in co-culture.</title>
        <authorList>
            <person name="Rosenthal A.Z."/>
            <person name="Matson E.G."/>
            <person name="Eldar A."/>
            <person name="Leadbetter J.R."/>
        </authorList>
    </citation>
    <scope>NUCLEOTIDE SEQUENCE [LARGE SCALE GENOMIC DNA]</scope>
    <source>
        <strain evidence="7">ATCC BAA-887 / DSM 12427 / ZAS-2</strain>
    </source>
</reference>
<dbReference type="InterPro" id="IPR003959">
    <property type="entry name" value="ATPase_AAA_core"/>
</dbReference>
<dbReference type="InterPro" id="IPR050221">
    <property type="entry name" value="26S_Proteasome_ATPase"/>
</dbReference>
<evidence type="ECO:0000256" key="2">
    <source>
        <dbReference type="ARBA" id="ARBA00022741"/>
    </source>
</evidence>
<dbReference type="SMART" id="SM00382">
    <property type="entry name" value="AAA"/>
    <property type="match status" value="1"/>
</dbReference>
<keyword evidence="3" id="KW-0067">ATP-binding</keyword>
<dbReference type="GO" id="GO:0016887">
    <property type="term" value="F:ATP hydrolysis activity"/>
    <property type="evidence" value="ECO:0007669"/>
    <property type="project" value="InterPro"/>
</dbReference>
<feature type="region of interest" description="Disordered" evidence="4">
    <location>
        <begin position="1"/>
        <end position="51"/>
    </location>
</feature>
<proteinExistence type="inferred from homology"/>
<dbReference type="Pfam" id="PF00004">
    <property type="entry name" value="AAA"/>
    <property type="match status" value="1"/>
</dbReference>
<dbReference type="HOGENOM" id="CLU_022187_0_0_12"/>
<evidence type="ECO:0000256" key="3">
    <source>
        <dbReference type="ARBA" id="ARBA00022840"/>
    </source>
</evidence>
<keyword evidence="7" id="KW-1185">Reference proteome</keyword>
<reference evidence="7" key="1">
    <citation type="submission" date="2009-12" db="EMBL/GenBank/DDBJ databases">
        <title>Complete sequence of Treponema primitia strain ZAS-2.</title>
        <authorList>
            <person name="Tetu S.G."/>
            <person name="Matson E."/>
            <person name="Ren Q."/>
            <person name="Seshadri R."/>
            <person name="Elbourne L."/>
            <person name="Hassan K.A."/>
            <person name="Durkin A."/>
            <person name="Radune D."/>
            <person name="Mohamoud Y."/>
            <person name="Shay R."/>
            <person name="Jin S."/>
            <person name="Zhang X."/>
            <person name="Lucey K."/>
            <person name="Ballor N.R."/>
            <person name="Ottesen E."/>
            <person name="Rosenthal R."/>
            <person name="Allen A."/>
            <person name="Leadbetter J.R."/>
            <person name="Paulsen I.T."/>
        </authorList>
    </citation>
    <scope>NUCLEOTIDE SEQUENCE [LARGE SCALE GENOMIC DNA]</scope>
    <source>
        <strain evidence="7">ATCC BAA-887 / DSM 12427 / ZAS-2</strain>
    </source>
</reference>
<dbReference type="RefSeq" id="WP_015706321.1">
    <property type="nucleotide sequence ID" value="NC_015578.1"/>
</dbReference>
<dbReference type="CDD" id="cd19481">
    <property type="entry name" value="RecA-like_protease"/>
    <property type="match status" value="1"/>
</dbReference>
<dbReference type="Gene3D" id="3.40.50.300">
    <property type="entry name" value="P-loop containing nucleotide triphosphate hydrolases"/>
    <property type="match status" value="1"/>
</dbReference>
<feature type="domain" description="AAA+ ATPase" evidence="5">
    <location>
        <begin position="383"/>
        <end position="524"/>
    </location>
</feature>
<sequence length="602" mass="68779">MAELTQDLNNLQKAEPELAAGGPPSSSAKTSGSGKTRSAREKNNPGDKGNIHLLKHITKLAEHIAEEGLNEHSLETLKDHLEPVIQEFAVTPIQAALFSLCLVRYDDHSITMSDLATGINCGKLEFFQYQDDLKALESKKLIRYHRTEGSPYISVPKDLMEALIRGEPFKPAEHRDIPLTELLVIAETLFDQRSNEEFTFNFLAVELKSLIDQNPHLRFSQKIKEYALSDENLTLLIYFCYNFAYYNNDNIWLEPVMELYDEKASSKKMLRSLLDGSHKLIKKRLIGKETTDEDASPASPDSATFCLTDKAKRELLGELKLKQKRDRRDGRKENDLIRYKTIQSRKMFYNGPETEQVNKLSSILQGDSYRAVCKRLADKKMRTGFVCLFSGGPGTGKTETAFQIARETKRDIMKVDIPHIIGAYVGESEKNIKDQFDHYRSVVKNTKTAPILLFNEADGLISKRMELTPHNPSVERMWNSMQNIILEEMEDLKGILIATTNMTINLDKAFERRFLFKIEFHKPDRPNRLSIWHSMIPELSEPDMEILADLFEFSGGQIENVARKWVMEQALSGSNPQMEKIISFCKEEQLEKEKPGNIGFMV</sequence>
<evidence type="ECO:0000259" key="5">
    <source>
        <dbReference type="SMART" id="SM00382"/>
    </source>
</evidence>
<dbReference type="OrthoDB" id="354677at2"/>
<dbReference type="SUPFAM" id="SSF52540">
    <property type="entry name" value="P-loop containing nucleoside triphosphate hydrolases"/>
    <property type="match status" value="1"/>
</dbReference>
<evidence type="ECO:0000313" key="6">
    <source>
        <dbReference type="EMBL" id="AEF86729.1"/>
    </source>
</evidence>
<comment type="similarity">
    <text evidence="1">Belongs to the AAA ATPase family.</text>
</comment>
<dbReference type="AlphaFoldDB" id="F5YMG8"/>
<dbReference type="InterPro" id="IPR027417">
    <property type="entry name" value="P-loop_NTPase"/>
</dbReference>
<dbReference type="Proteomes" id="UP000009223">
    <property type="component" value="Chromosome"/>
</dbReference>
<dbReference type="eggNOG" id="COG0464">
    <property type="taxonomic scope" value="Bacteria"/>
</dbReference>
<accession>F5YMG8</accession>
<dbReference type="EMBL" id="CP001843">
    <property type="protein sequence ID" value="AEF86729.1"/>
    <property type="molecule type" value="Genomic_DNA"/>
</dbReference>
<dbReference type="InterPro" id="IPR003593">
    <property type="entry name" value="AAA+_ATPase"/>
</dbReference>
<dbReference type="GO" id="GO:0005524">
    <property type="term" value="F:ATP binding"/>
    <property type="evidence" value="ECO:0007669"/>
    <property type="project" value="UniProtKB-KW"/>
</dbReference>
<evidence type="ECO:0000256" key="1">
    <source>
        <dbReference type="ARBA" id="ARBA00006914"/>
    </source>
</evidence>
<feature type="compositionally biased region" description="Polar residues" evidence="4">
    <location>
        <begin position="1"/>
        <end position="12"/>
    </location>
</feature>
<organism evidence="6 7">
    <name type="scientific">Treponema primitia (strain ATCC BAA-887 / DSM 12427 / ZAS-2)</name>
    <dbReference type="NCBI Taxonomy" id="545694"/>
    <lineage>
        <taxon>Bacteria</taxon>
        <taxon>Pseudomonadati</taxon>
        <taxon>Spirochaetota</taxon>
        <taxon>Spirochaetia</taxon>
        <taxon>Spirochaetales</taxon>
        <taxon>Treponemataceae</taxon>
        <taxon>Treponema</taxon>
    </lineage>
</organism>
<name>F5YMG8_TREPZ</name>
<protein>
    <submittedName>
        <fullName evidence="6">ATPase, AAA family</fullName>
    </submittedName>
</protein>
<dbReference type="PANTHER" id="PTHR23073">
    <property type="entry name" value="26S PROTEASOME REGULATORY SUBUNIT"/>
    <property type="match status" value="1"/>
</dbReference>
<evidence type="ECO:0000256" key="4">
    <source>
        <dbReference type="SAM" id="MobiDB-lite"/>
    </source>
</evidence>
<dbReference type="STRING" id="545694.TREPR_0154"/>
<gene>
    <name evidence="6" type="ordered locus">TREPR_0154</name>
</gene>
<keyword evidence="2" id="KW-0547">Nucleotide-binding</keyword>
<feature type="compositionally biased region" description="Low complexity" evidence="4">
    <location>
        <begin position="20"/>
        <end position="36"/>
    </location>
</feature>